<sequence length="833" mass="95799">MAMWKHFIVLFGGFVDTGARTTYLQDLWVFDTYEYKWKEIKQNDLRRPSARSGFSFLSTPEGIVLYGGYCKKYVKGQRTQGLALEDAWFLQMDEDLSKVEWLKRKKIGYAPNPPRSGCTMALWANRNMGVLFGGVTDTEADEESMESTFWNDLYGYQLPGTGRWISLNMRKPRKKKNAEMNVDDDQEFEDPATKLPLERYNSMIAVQRNTLYIYGGIYETGDREYTLDDFYTIDLSKMNKVVCLKECPIDNLEWHSSDEEEDDEDEDDEDEDEQEEDRDEEPEGVEDVPLEEEAEEDELSKVANLHLEDEELSEEAKEELEKQLALRREASAFMGVVKDTHRSEADMLSTPEPGEVLKTFYERTKHYWAAIVHEQAQGLSRGKQLRRDGFDLGHTRNTREAYIRNKHTERAFYDDGRRNSGGRMSESLIDKFDRMPKLRQFDAFPKARPMYQKKSAYGGFLTMAVFIATAVMIWYEVQHYMTLKPTYSFDIDSHIGHMMQVNLDLTVNTPCSRLTIDLRDASGDALHFSEDDIVKDPADFKAELRRARKRSHTKYFNKMLHSQNRGFTRKQRKNKKIVQGGPRGKDSGFEQHKSVANAENEAHACRVYGSINVKKVTGNLHISTYIPTFMASRDRGHDFGIDMSHIIHEFSFGDYFPNIAEPLDSSLEETEDPAAVFQYFLSVVPTHYISKHYTLTTNQYSVNDYKRNRDGAAAFPGLYFKYDIEPLTMTVTKTTSSFVNFIIRLCSVLGGLWICTDLGLRIFNRLAILARKSSLEVFSSSLDKEPMPSGQYNTPYFSGPMDPAQGYSAYGTTSTVNYLPHGPGETKYRVSSI</sequence>
<dbReference type="Proteomes" id="UP001217582">
    <property type="component" value="Chromosome 5"/>
</dbReference>
<gene>
    <name evidence="7" type="primary">KEL3</name>
    <name evidence="7" type="ORF">MARU1_002748</name>
</gene>
<dbReference type="AlphaFoldDB" id="A0AAJ6CKL2"/>
<dbReference type="EMBL" id="CP119920">
    <property type="protein sequence ID" value="WFD16704.1"/>
    <property type="molecule type" value="Genomic_DNA"/>
</dbReference>
<feature type="transmembrane region" description="Helical" evidence="2">
    <location>
        <begin position="741"/>
        <end position="763"/>
    </location>
</feature>
<evidence type="ECO:0000313" key="7">
    <source>
        <dbReference type="EMBL" id="WFD16704.1"/>
    </source>
</evidence>
<dbReference type="Pfam" id="PF24681">
    <property type="entry name" value="Kelch_KLHDC2_KLHL20_DRC7"/>
    <property type="match status" value="1"/>
</dbReference>
<keyword evidence="8" id="KW-1185">Reference proteome</keyword>
<evidence type="ECO:0000259" key="4">
    <source>
        <dbReference type="Pfam" id="PF07970"/>
    </source>
</evidence>
<dbReference type="Pfam" id="PF07970">
    <property type="entry name" value="COPIIcoated_ERV"/>
    <property type="match status" value="1"/>
</dbReference>
<feature type="transmembrane region" description="Helical" evidence="2">
    <location>
        <begin position="456"/>
        <end position="475"/>
    </location>
</feature>
<feature type="signal peptide" evidence="3">
    <location>
        <begin position="1"/>
        <end position="19"/>
    </location>
</feature>
<evidence type="ECO:0000256" key="2">
    <source>
        <dbReference type="SAM" id="Phobius"/>
    </source>
</evidence>
<dbReference type="InterPro" id="IPR012936">
    <property type="entry name" value="Erv_C"/>
</dbReference>
<feature type="chain" id="PRO_5042515689" evidence="3">
    <location>
        <begin position="20"/>
        <end position="833"/>
    </location>
</feature>
<feature type="domain" description="Endoplasmic reticulum vesicle transporter N-terminal" evidence="6">
    <location>
        <begin position="438"/>
        <end position="525"/>
    </location>
</feature>
<keyword evidence="3" id="KW-0732">Signal</keyword>
<evidence type="ECO:0000259" key="5">
    <source>
        <dbReference type="Pfam" id="PF13422"/>
    </source>
</evidence>
<dbReference type="InterPro" id="IPR025183">
    <property type="entry name" value="DUF4110"/>
</dbReference>
<dbReference type="SUPFAM" id="SSF117281">
    <property type="entry name" value="Kelch motif"/>
    <property type="match status" value="1"/>
</dbReference>
<dbReference type="PANTHER" id="PTHR46063">
    <property type="entry name" value="KELCH DOMAIN-CONTAINING PROTEIN"/>
    <property type="match status" value="1"/>
</dbReference>
<dbReference type="InterPro" id="IPR015915">
    <property type="entry name" value="Kelch-typ_b-propeller"/>
</dbReference>
<dbReference type="PANTHER" id="PTHR46063:SF1">
    <property type="entry name" value="KELCH DOMAIN-CONTAINING PROTEIN 4"/>
    <property type="match status" value="1"/>
</dbReference>
<keyword evidence="2" id="KW-0472">Membrane</keyword>
<feature type="compositionally biased region" description="Acidic residues" evidence="1">
    <location>
        <begin position="258"/>
        <end position="298"/>
    </location>
</feature>
<dbReference type="Gene3D" id="2.120.10.80">
    <property type="entry name" value="Kelch-type beta propeller"/>
    <property type="match status" value="1"/>
</dbReference>
<evidence type="ECO:0000313" key="8">
    <source>
        <dbReference type="Proteomes" id="UP001217582"/>
    </source>
</evidence>
<evidence type="ECO:0000256" key="1">
    <source>
        <dbReference type="SAM" id="MobiDB-lite"/>
    </source>
</evidence>
<feature type="domain" description="Endoplasmic reticulum vesicle transporter C-terminal" evidence="4">
    <location>
        <begin position="597"/>
        <end position="756"/>
    </location>
</feature>
<evidence type="ECO:0000259" key="6">
    <source>
        <dbReference type="Pfam" id="PF13850"/>
    </source>
</evidence>
<reference evidence="7 8" key="1">
    <citation type="submission" date="2023-03" db="EMBL/GenBank/DDBJ databases">
        <title>Mating type loci evolution in Malassezia.</title>
        <authorList>
            <person name="Coelho M.A."/>
        </authorList>
    </citation>
    <scope>NUCLEOTIDE SEQUENCE [LARGE SCALE GENOMIC DNA]</scope>
    <source>
        <strain evidence="7 8">CBS 13387</strain>
    </source>
</reference>
<keyword evidence="2" id="KW-0812">Transmembrane</keyword>
<proteinExistence type="predicted"/>
<dbReference type="InterPro" id="IPR039542">
    <property type="entry name" value="Erv_N"/>
</dbReference>
<evidence type="ECO:0000256" key="3">
    <source>
        <dbReference type="SAM" id="SignalP"/>
    </source>
</evidence>
<feature type="region of interest" description="Disordered" evidence="1">
    <location>
        <begin position="567"/>
        <end position="589"/>
    </location>
</feature>
<dbReference type="Pfam" id="PF13850">
    <property type="entry name" value="ERGIC_N"/>
    <property type="match status" value="1"/>
</dbReference>
<organism evidence="7 8">
    <name type="scientific">Malassezia arunalokei</name>
    <dbReference type="NCBI Taxonomy" id="1514897"/>
    <lineage>
        <taxon>Eukaryota</taxon>
        <taxon>Fungi</taxon>
        <taxon>Dikarya</taxon>
        <taxon>Basidiomycota</taxon>
        <taxon>Ustilaginomycotina</taxon>
        <taxon>Malasseziomycetes</taxon>
        <taxon>Malasseziales</taxon>
        <taxon>Malasseziaceae</taxon>
        <taxon>Malassezia</taxon>
    </lineage>
</organism>
<accession>A0AAJ6CKL2</accession>
<dbReference type="InterPro" id="IPR052588">
    <property type="entry name" value="Kelch_domain_protein"/>
</dbReference>
<feature type="compositionally biased region" description="Basic residues" evidence="1">
    <location>
        <begin position="567"/>
        <end position="576"/>
    </location>
</feature>
<keyword evidence="2" id="KW-1133">Transmembrane helix</keyword>
<dbReference type="Pfam" id="PF13422">
    <property type="entry name" value="DUF4110"/>
    <property type="match status" value="1"/>
</dbReference>
<feature type="domain" description="DUF4110" evidence="5">
    <location>
        <begin position="345"/>
        <end position="396"/>
    </location>
</feature>
<protein>
    <submittedName>
        <fullName evidence="7">Kelch repeat-containing protein 3</fullName>
    </submittedName>
</protein>
<feature type="region of interest" description="Disordered" evidence="1">
    <location>
        <begin position="253"/>
        <end position="299"/>
    </location>
</feature>
<name>A0AAJ6CKL2_9BASI</name>